<evidence type="ECO:0000313" key="3">
    <source>
        <dbReference type="EMBL" id="KAI7731668.1"/>
    </source>
</evidence>
<dbReference type="InterPro" id="IPR050173">
    <property type="entry name" value="ABC_transporter_C-like"/>
</dbReference>
<dbReference type="GO" id="GO:0016020">
    <property type="term" value="C:membrane"/>
    <property type="evidence" value="ECO:0007669"/>
    <property type="project" value="TreeGrafter"/>
</dbReference>
<proteinExistence type="predicted"/>
<comment type="caution">
    <text evidence="3">The sequence shown here is derived from an EMBL/GenBank/DDBJ whole genome shotgun (WGS) entry which is preliminary data.</text>
</comment>
<dbReference type="PANTHER" id="PTHR24223">
    <property type="entry name" value="ATP-BINDING CASSETTE SUB-FAMILY C"/>
    <property type="match status" value="1"/>
</dbReference>
<organism evidence="3 4">
    <name type="scientific">Ambrosia artemisiifolia</name>
    <name type="common">Common ragweed</name>
    <dbReference type="NCBI Taxonomy" id="4212"/>
    <lineage>
        <taxon>Eukaryota</taxon>
        <taxon>Viridiplantae</taxon>
        <taxon>Streptophyta</taxon>
        <taxon>Embryophyta</taxon>
        <taxon>Tracheophyta</taxon>
        <taxon>Spermatophyta</taxon>
        <taxon>Magnoliopsida</taxon>
        <taxon>eudicotyledons</taxon>
        <taxon>Gunneridae</taxon>
        <taxon>Pentapetalae</taxon>
        <taxon>asterids</taxon>
        <taxon>campanulids</taxon>
        <taxon>Asterales</taxon>
        <taxon>Asteraceae</taxon>
        <taxon>Asteroideae</taxon>
        <taxon>Heliantheae alliance</taxon>
        <taxon>Heliantheae</taxon>
        <taxon>Ambrosia</taxon>
    </lineage>
</organism>
<dbReference type="EMBL" id="JAMZMK010010407">
    <property type="protein sequence ID" value="KAI7731668.1"/>
    <property type="molecule type" value="Genomic_DNA"/>
</dbReference>
<dbReference type="GO" id="GO:0042626">
    <property type="term" value="F:ATPase-coupled transmembrane transporter activity"/>
    <property type="evidence" value="ECO:0007669"/>
    <property type="project" value="TreeGrafter"/>
</dbReference>
<dbReference type="InterPro" id="IPR027417">
    <property type="entry name" value="P-loop_NTPase"/>
</dbReference>
<keyword evidence="2" id="KW-0067">ATP-binding</keyword>
<gene>
    <name evidence="3" type="ORF">M8C21_007195</name>
</gene>
<dbReference type="GO" id="GO:0005524">
    <property type="term" value="F:ATP binding"/>
    <property type="evidence" value="ECO:0007669"/>
    <property type="project" value="UniProtKB-KW"/>
</dbReference>
<name>A0AAD5G903_AMBAR</name>
<dbReference type="SUPFAM" id="SSF52540">
    <property type="entry name" value="P-loop containing nucleoside triphosphate hydrolases"/>
    <property type="match status" value="1"/>
</dbReference>
<dbReference type="PANTHER" id="PTHR24223:SF430">
    <property type="entry name" value="ABC-TYPE XENOBIOTIC TRANSPORTER"/>
    <property type="match status" value="1"/>
</dbReference>
<keyword evidence="4" id="KW-1185">Reference proteome</keyword>
<sequence length="123" mass="14062">MLSDEGENWSAGQRQLFCLGRVLLRRNKILVLDEATASIDSATDVILQRIIREEFSSCTVITVAHRVPTVVDSDKVMVLSFGKMMEYDEPSKLMETDSFFSKLVAEYWSSCRRNSAQTFDDFH</sequence>
<protein>
    <recommendedName>
        <fullName evidence="5">ABC transporter domain-containing protein</fullName>
    </recommendedName>
</protein>
<dbReference type="Proteomes" id="UP001206925">
    <property type="component" value="Unassembled WGS sequence"/>
</dbReference>
<dbReference type="AlphaFoldDB" id="A0AAD5G903"/>
<evidence type="ECO:0000256" key="2">
    <source>
        <dbReference type="ARBA" id="ARBA00022840"/>
    </source>
</evidence>
<keyword evidence="1" id="KW-0547">Nucleotide-binding</keyword>
<reference evidence="3" key="1">
    <citation type="submission" date="2022-06" db="EMBL/GenBank/DDBJ databases">
        <title>Uncovering the hologenomic basis of an extraordinary plant invasion.</title>
        <authorList>
            <person name="Bieker V.C."/>
            <person name="Martin M.D."/>
            <person name="Gilbert T."/>
            <person name="Hodgins K."/>
            <person name="Battlay P."/>
            <person name="Petersen B."/>
            <person name="Wilson J."/>
        </authorList>
    </citation>
    <scope>NUCLEOTIDE SEQUENCE</scope>
    <source>
        <strain evidence="3">AA19_3_7</strain>
        <tissue evidence="3">Leaf</tissue>
    </source>
</reference>
<evidence type="ECO:0000313" key="4">
    <source>
        <dbReference type="Proteomes" id="UP001206925"/>
    </source>
</evidence>
<evidence type="ECO:0000256" key="1">
    <source>
        <dbReference type="ARBA" id="ARBA00022741"/>
    </source>
</evidence>
<accession>A0AAD5G903</accession>
<dbReference type="Gene3D" id="3.40.50.300">
    <property type="entry name" value="P-loop containing nucleotide triphosphate hydrolases"/>
    <property type="match status" value="1"/>
</dbReference>
<evidence type="ECO:0008006" key="5">
    <source>
        <dbReference type="Google" id="ProtNLM"/>
    </source>
</evidence>